<dbReference type="InterPro" id="IPR036356">
    <property type="entry name" value="ERp29_C_sf"/>
</dbReference>
<comment type="caution">
    <text evidence="2">The sequence shown here is derived from an EMBL/GenBank/DDBJ whole genome shotgun (WGS) entry which is preliminary data.</text>
</comment>
<evidence type="ECO:0000313" key="2">
    <source>
        <dbReference type="EMBL" id="KAK3760044.1"/>
    </source>
</evidence>
<proteinExistence type="predicted"/>
<name>A0AAE0YZH1_9GAST</name>
<protein>
    <submittedName>
        <fullName evidence="2">Uncharacterized protein</fullName>
    </submittedName>
</protein>
<evidence type="ECO:0000313" key="3">
    <source>
        <dbReference type="Proteomes" id="UP001283361"/>
    </source>
</evidence>
<gene>
    <name evidence="2" type="ORF">RRG08_064715</name>
</gene>
<dbReference type="EMBL" id="JAWDGP010005047">
    <property type="protein sequence ID" value="KAK3760044.1"/>
    <property type="molecule type" value="Genomic_DNA"/>
</dbReference>
<sequence>MGKSHAALRFGGVHSLELLTTFINERTGLNRNIDGALQRQAGLIPKAESILEDHMEEILRADPTALKQVKGTLLELKETEGEHHQEMLKYYMYIVDKIAATGGTHVLDEMVSALDRTLFGREEKSTRTEETLKRRRNVLQSFRQNQRNFLEAKRIQSPANNDQQNREKPQSLPESKVTFHHQARRMHIHTELLRDVRLDTRSSLKQSLKLLAGLGASRPLHIPSHPSRREIWIEMVSNPHLDLMVSRTHEKRTYPRIAWAVPLLCHQHRSLGLALPCSQPVIRQQRLNTHRYTLLPSRVQDRTMA</sequence>
<evidence type="ECO:0000256" key="1">
    <source>
        <dbReference type="SAM" id="MobiDB-lite"/>
    </source>
</evidence>
<organism evidence="2 3">
    <name type="scientific">Elysia crispata</name>
    <name type="common">lettuce slug</name>
    <dbReference type="NCBI Taxonomy" id="231223"/>
    <lineage>
        <taxon>Eukaryota</taxon>
        <taxon>Metazoa</taxon>
        <taxon>Spiralia</taxon>
        <taxon>Lophotrochozoa</taxon>
        <taxon>Mollusca</taxon>
        <taxon>Gastropoda</taxon>
        <taxon>Heterobranchia</taxon>
        <taxon>Euthyneura</taxon>
        <taxon>Panpulmonata</taxon>
        <taxon>Sacoglossa</taxon>
        <taxon>Placobranchoidea</taxon>
        <taxon>Plakobranchidae</taxon>
        <taxon>Elysia</taxon>
    </lineage>
</organism>
<dbReference type="Gene3D" id="1.20.1150.12">
    <property type="entry name" value="Endoplasmic reticulum resident protein 29, C-terminal domain"/>
    <property type="match status" value="1"/>
</dbReference>
<feature type="region of interest" description="Disordered" evidence="1">
    <location>
        <begin position="151"/>
        <end position="176"/>
    </location>
</feature>
<dbReference type="AlphaFoldDB" id="A0AAE0YZH1"/>
<dbReference type="Proteomes" id="UP001283361">
    <property type="component" value="Unassembled WGS sequence"/>
</dbReference>
<keyword evidence="3" id="KW-1185">Reference proteome</keyword>
<accession>A0AAE0YZH1</accession>
<reference evidence="2" key="1">
    <citation type="journal article" date="2023" name="G3 (Bethesda)">
        <title>A reference genome for the long-term kleptoplast-retaining sea slug Elysia crispata morphotype clarki.</title>
        <authorList>
            <person name="Eastman K.E."/>
            <person name="Pendleton A.L."/>
            <person name="Shaikh M.A."/>
            <person name="Suttiyut T."/>
            <person name="Ogas R."/>
            <person name="Tomko P."/>
            <person name="Gavelis G."/>
            <person name="Widhalm J.R."/>
            <person name="Wisecaver J.H."/>
        </authorList>
    </citation>
    <scope>NUCLEOTIDE SEQUENCE</scope>
    <source>
        <strain evidence="2">ECLA1</strain>
    </source>
</reference>
<dbReference type="SUPFAM" id="SSF47933">
    <property type="entry name" value="ERP29 C domain-like"/>
    <property type="match status" value="1"/>
</dbReference>